<dbReference type="AlphaFoldDB" id="A0A9Q0ATT4"/>
<name>A0A9Q0ATT4_9PEZI</name>
<comment type="caution">
    <text evidence="2">The sequence shown here is derived from an EMBL/GenBank/DDBJ whole genome shotgun (WGS) entry which is preliminary data.</text>
</comment>
<reference evidence="2" key="1">
    <citation type="submission" date="2021-03" db="EMBL/GenBank/DDBJ databases">
        <title>Revisited historic fungal species revealed as producer of novel bioactive compounds through whole genome sequencing and comparative genomics.</title>
        <authorList>
            <person name="Vignolle G.A."/>
            <person name="Hochenegger N."/>
            <person name="Mach R.L."/>
            <person name="Mach-Aigner A.R."/>
            <person name="Javad Rahimi M."/>
            <person name="Salim K.A."/>
            <person name="Chan C.M."/>
            <person name="Lim L.B.L."/>
            <person name="Cai F."/>
            <person name="Druzhinina I.S."/>
            <person name="U'Ren J.M."/>
            <person name="Derntl C."/>
        </authorList>
    </citation>
    <scope>NUCLEOTIDE SEQUENCE</scope>
    <source>
        <strain evidence="2">TUCIM 5799</strain>
    </source>
</reference>
<keyword evidence="3" id="KW-1185">Reference proteome</keyword>
<evidence type="ECO:0000313" key="2">
    <source>
        <dbReference type="EMBL" id="KAI1879812.1"/>
    </source>
</evidence>
<sequence length="299" mass="32854">MASNMMPYTGLVPSLERIRAEHNDDSTFRHLGKAIPRPVLEKTLFCEMFEICKRERHPLHSELARTTQWCDPYDGFDGLEERLLAAMREAPHGLTRALKLAEGLLVDEIPGKTQISKTEPPMTKAVGLRNSERDLNDDGPPGLGPPSGLPVESSSAGNATKRRKREHSDPNLGENHAADAGEEADIVMKWQDCCRVLTTIPKSFTPVANTLETPSVDRQMFLQALAAGLDGPENVTSFLNDEACDDSWICLTTLCGSNDYFKVNKADGKCLICNAAGRGKCVQVVKRQTGAKYRVVGFV</sequence>
<organism evidence="2 3">
    <name type="scientific">Neoarthrinium moseri</name>
    <dbReference type="NCBI Taxonomy" id="1658444"/>
    <lineage>
        <taxon>Eukaryota</taxon>
        <taxon>Fungi</taxon>
        <taxon>Dikarya</taxon>
        <taxon>Ascomycota</taxon>
        <taxon>Pezizomycotina</taxon>
        <taxon>Sordariomycetes</taxon>
        <taxon>Xylariomycetidae</taxon>
        <taxon>Amphisphaeriales</taxon>
        <taxon>Apiosporaceae</taxon>
        <taxon>Neoarthrinium</taxon>
    </lineage>
</organism>
<protein>
    <submittedName>
        <fullName evidence="2">Uncharacterized protein</fullName>
    </submittedName>
</protein>
<accession>A0A9Q0ATT4</accession>
<evidence type="ECO:0000313" key="3">
    <source>
        <dbReference type="Proteomes" id="UP000829685"/>
    </source>
</evidence>
<gene>
    <name evidence="2" type="ORF">JX265_001433</name>
</gene>
<dbReference type="Proteomes" id="UP000829685">
    <property type="component" value="Unassembled WGS sequence"/>
</dbReference>
<dbReference type="EMBL" id="JAFIMR010000003">
    <property type="protein sequence ID" value="KAI1879812.1"/>
    <property type="molecule type" value="Genomic_DNA"/>
</dbReference>
<proteinExistence type="predicted"/>
<feature type="region of interest" description="Disordered" evidence="1">
    <location>
        <begin position="131"/>
        <end position="179"/>
    </location>
</feature>
<evidence type="ECO:0000256" key="1">
    <source>
        <dbReference type="SAM" id="MobiDB-lite"/>
    </source>
</evidence>